<reference evidence="2 3" key="1">
    <citation type="submission" date="2024-04" db="EMBL/GenBank/DDBJ databases">
        <title>genome sequences of Mucor flavus KT1a and Helicostylum pulchrum KT1b strains isolated from the surface of a dry-aged beef.</title>
        <authorList>
            <person name="Toyotome T."/>
            <person name="Hosono M."/>
            <person name="Torimaru M."/>
            <person name="Fukuda K."/>
            <person name="Mikami N."/>
        </authorList>
    </citation>
    <scope>NUCLEOTIDE SEQUENCE [LARGE SCALE GENOMIC DNA]</scope>
    <source>
        <strain evidence="2 3">KT1a</strain>
    </source>
</reference>
<feature type="region of interest" description="Disordered" evidence="1">
    <location>
        <begin position="257"/>
        <end position="287"/>
    </location>
</feature>
<evidence type="ECO:0000313" key="3">
    <source>
        <dbReference type="Proteomes" id="UP001473302"/>
    </source>
</evidence>
<dbReference type="EMBL" id="BAABUK010000006">
    <property type="protein sequence ID" value="GAA5809879.1"/>
    <property type="molecule type" value="Genomic_DNA"/>
</dbReference>
<organism evidence="2 3">
    <name type="scientific">Mucor flavus</name>
    <dbReference type="NCBI Taxonomy" id="439312"/>
    <lineage>
        <taxon>Eukaryota</taxon>
        <taxon>Fungi</taxon>
        <taxon>Fungi incertae sedis</taxon>
        <taxon>Mucoromycota</taxon>
        <taxon>Mucoromycotina</taxon>
        <taxon>Mucoromycetes</taxon>
        <taxon>Mucorales</taxon>
        <taxon>Mucorineae</taxon>
        <taxon>Mucoraceae</taxon>
        <taxon>Mucor</taxon>
    </lineage>
</organism>
<feature type="compositionally biased region" description="Low complexity" evidence="1">
    <location>
        <begin position="257"/>
        <end position="270"/>
    </location>
</feature>
<proteinExistence type="predicted"/>
<evidence type="ECO:0008006" key="4">
    <source>
        <dbReference type="Google" id="ProtNLM"/>
    </source>
</evidence>
<dbReference type="InterPro" id="IPR009057">
    <property type="entry name" value="Homeodomain-like_sf"/>
</dbReference>
<accession>A0ABP9YSN2</accession>
<protein>
    <recommendedName>
        <fullName evidence="4">Homeodomain-like DNA binding domain-containing transcription factor</fullName>
    </recommendedName>
</protein>
<sequence>MSKNTFYYEEGLGDIFNENGEKVVDPMEDVLTDIIDPNKVLATITSQASYLTAKPEDIKDTGMEDVPANKVKLAKAPVNSTYRNYDDHMREEFIDRMIEGPVKRGIMLAVTRELGIKNSTAKRWWEYYQETGEVPYKKSEKNVGRPRTFTEKHEEYIQEIMKKDPQLCAVDIIDSLTSKFEDFSISKSQMNRHLKNNMFTTVKKPTFEAKIRNSDDNLQTRYEWFMKWKDSDARSTIGTPAFVKLDKARAPSHTIFSATHSSSAPKPAASKSEKSKKRKLAKGKQRADEIIIEEPVVEYVEVESIDDKEANKTPSKGTTTAHFINQ</sequence>
<evidence type="ECO:0000256" key="1">
    <source>
        <dbReference type="SAM" id="MobiDB-lite"/>
    </source>
</evidence>
<gene>
    <name evidence="2" type="ORF">MFLAVUS_003294</name>
</gene>
<name>A0ABP9YSN2_9FUNG</name>
<feature type="compositionally biased region" description="Polar residues" evidence="1">
    <location>
        <begin position="312"/>
        <end position="326"/>
    </location>
</feature>
<dbReference type="Proteomes" id="UP001473302">
    <property type="component" value="Unassembled WGS sequence"/>
</dbReference>
<feature type="region of interest" description="Disordered" evidence="1">
    <location>
        <begin position="306"/>
        <end position="326"/>
    </location>
</feature>
<feature type="compositionally biased region" description="Basic residues" evidence="1">
    <location>
        <begin position="274"/>
        <end position="284"/>
    </location>
</feature>
<dbReference type="SUPFAM" id="SSF46689">
    <property type="entry name" value="Homeodomain-like"/>
    <property type="match status" value="1"/>
</dbReference>
<evidence type="ECO:0000313" key="2">
    <source>
        <dbReference type="EMBL" id="GAA5809879.1"/>
    </source>
</evidence>
<keyword evidence="3" id="KW-1185">Reference proteome</keyword>
<comment type="caution">
    <text evidence="2">The sequence shown here is derived from an EMBL/GenBank/DDBJ whole genome shotgun (WGS) entry which is preliminary data.</text>
</comment>